<sequence length="97" mass="11116">KKSILGDKDECIITDNGKFGTCALEVESCFSSNSSEEDGIVKYNPKESPYIIGNYFTYNESACLFIYNNKKEEVKEKTVLKRLALYSWQVKYYLASL</sequence>
<proteinExistence type="predicted"/>
<accession>A0A9N9HCK3</accession>
<protein>
    <submittedName>
        <fullName evidence="1">3849_t:CDS:1</fullName>
    </submittedName>
</protein>
<evidence type="ECO:0000313" key="2">
    <source>
        <dbReference type="Proteomes" id="UP000789396"/>
    </source>
</evidence>
<name>A0A9N9HCK3_9GLOM</name>
<gene>
    <name evidence="1" type="ORF">RFULGI_LOCUS9182</name>
</gene>
<keyword evidence="2" id="KW-1185">Reference proteome</keyword>
<dbReference type="AlphaFoldDB" id="A0A9N9HCK3"/>
<comment type="caution">
    <text evidence="1">The sequence shown here is derived from an EMBL/GenBank/DDBJ whole genome shotgun (WGS) entry which is preliminary data.</text>
</comment>
<reference evidence="1" key="1">
    <citation type="submission" date="2021-06" db="EMBL/GenBank/DDBJ databases">
        <authorList>
            <person name="Kallberg Y."/>
            <person name="Tangrot J."/>
            <person name="Rosling A."/>
        </authorList>
    </citation>
    <scope>NUCLEOTIDE SEQUENCE</scope>
    <source>
        <strain evidence="1">IN212</strain>
    </source>
</reference>
<organism evidence="1 2">
    <name type="scientific">Racocetra fulgida</name>
    <dbReference type="NCBI Taxonomy" id="60492"/>
    <lineage>
        <taxon>Eukaryota</taxon>
        <taxon>Fungi</taxon>
        <taxon>Fungi incertae sedis</taxon>
        <taxon>Mucoromycota</taxon>
        <taxon>Glomeromycotina</taxon>
        <taxon>Glomeromycetes</taxon>
        <taxon>Diversisporales</taxon>
        <taxon>Gigasporaceae</taxon>
        <taxon>Racocetra</taxon>
    </lineage>
</organism>
<evidence type="ECO:0000313" key="1">
    <source>
        <dbReference type="EMBL" id="CAG8669892.1"/>
    </source>
</evidence>
<dbReference type="EMBL" id="CAJVPZ010015961">
    <property type="protein sequence ID" value="CAG8669892.1"/>
    <property type="molecule type" value="Genomic_DNA"/>
</dbReference>
<dbReference type="Proteomes" id="UP000789396">
    <property type="component" value="Unassembled WGS sequence"/>
</dbReference>
<feature type="non-terminal residue" evidence="1">
    <location>
        <position position="1"/>
    </location>
</feature>